<feature type="region of interest" description="Disordered" evidence="1">
    <location>
        <begin position="42"/>
        <end position="92"/>
    </location>
</feature>
<dbReference type="EMBL" id="JACCAU010000001">
    <property type="protein sequence ID" value="NYH20186.1"/>
    <property type="molecule type" value="Genomic_DNA"/>
</dbReference>
<evidence type="ECO:0000256" key="1">
    <source>
        <dbReference type="SAM" id="MobiDB-lite"/>
    </source>
</evidence>
<dbReference type="Pfam" id="PF19940">
    <property type="entry name" value="DUF6402"/>
    <property type="match status" value="1"/>
</dbReference>
<proteinExistence type="predicted"/>
<sequence>MSRIIKVPYYFLAGSKWKESSGSQGCVPLNTSKCISFDRLAPNEPSPLKQVPVRTLNPQVEKNREKSPSLALTPRPEPQAPRDAEQIENPPTFDLLDMPQAMKSMGWPVSAKLATEWFSNSKKHL</sequence>
<evidence type="ECO:0000313" key="3">
    <source>
        <dbReference type="Proteomes" id="UP000572540"/>
    </source>
</evidence>
<dbReference type="Proteomes" id="UP000572540">
    <property type="component" value="Unassembled WGS sequence"/>
</dbReference>
<accession>A0A7Y9WG32</accession>
<name>A0A7Y9WG32_9BURK</name>
<gene>
    <name evidence="2" type="ORF">GGD41_007414</name>
</gene>
<comment type="caution">
    <text evidence="2">The sequence shown here is derived from an EMBL/GenBank/DDBJ whole genome shotgun (WGS) entry which is preliminary data.</text>
</comment>
<protein>
    <submittedName>
        <fullName evidence="2">Uncharacterized protein</fullName>
    </submittedName>
</protein>
<organism evidence="2 3">
    <name type="scientific">Paraburkholderia bryophila</name>
    <dbReference type="NCBI Taxonomy" id="420952"/>
    <lineage>
        <taxon>Bacteria</taxon>
        <taxon>Pseudomonadati</taxon>
        <taxon>Pseudomonadota</taxon>
        <taxon>Betaproteobacteria</taxon>
        <taxon>Burkholderiales</taxon>
        <taxon>Burkholderiaceae</taxon>
        <taxon>Paraburkholderia</taxon>
    </lineage>
</organism>
<evidence type="ECO:0000313" key="2">
    <source>
        <dbReference type="EMBL" id="NYH20186.1"/>
    </source>
</evidence>
<dbReference type="InterPro" id="IPR045646">
    <property type="entry name" value="DUF6402"/>
</dbReference>
<reference evidence="2 3" key="1">
    <citation type="submission" date="2020-07" db="EMBL/GenBank/DDBJ databases">
        <title>Exploring microbial biodiversity for novel pathways involved in the catabolism of aromatic compounds derived from lignin.</title>
        <authorList>
            <person name="Elkins J."/>
        </authorList>
    </citation>
    <scope>NUCLEOTIDE SEQUENCE [LARGE SCALE GENOMIC DNA]</scope>
    <source>
        <strain evidence="2 3">H2C3B</strain>
    </source>
</reference>
<dbReference type="AlphaFoldDB" id="A0A7Y9WG32"/>
<dbReference type="RefSeq" id="WP_257031962.1">
    <property type="nucleotide sequence ID" value="NZ_JACCAU010000001.1"/>
</dbReference>